<gene>
    <name evidence="1" type="ORF">I5Q82_04535</name>
</gene>
<evidence type="ECO:0000313" key="2">
    <source>
        <dbReference type="Proteomes" id="UP000596035"/>
    </source>
</evidence>
<evidence type="ECO:0000313" key="1">
    <source>
        <dbReference type="EMBL" id="QQR30970.1"/>
    </source>
</evidence>
<dbReference type="AlphaFoldDB" id="A0AA92L7H3"/>
<dbReference type="Proteomes" id="UP000596035">
    <property type="component" value="Chromosome"/>
</dbReference>
<protein>
    <submittedName>
        <fullName evidence="1">Uncharacterized protein</fullName>
    </submittedName>
</protein>
<organism evidence="1 2">
    <name type="scientific">Acutalibacter muris</name>
    <dbReference type="NCBI Taxonomy" id="1796620"/>
    <lineage>
        <taxon>Bacteria</taxon>
        <taxon>Bacillati</taxon>
        <taxon>Bacillota</taxon>
        <taxon>Clostridia</taxon>
        <taxon>Eubacteriales</taxon>
        <taxon>Acutalibacteraceae</taxon>
        <taxon>Acutalibacter</taxon>
    </lineage>
</organism>
<reference evidence="1 2" key="1">
    <citation type="submission" date="2020-11" db="EMBL/GenBank/DDBJ databases">
        <title>Closed and high quality bacterial genomes of the OMM12 community.</title>
        <authorList>
            <person name="Marbouty M."/>
            <person name="Lamy-Besnier Q."/>
            <person name="Debarbieux L."/>
            <person name="Koszul R."/>
        </authorList>
    </citation>
    <scope>NUCLEOTIDE SEQUENCE [LARGE SCALE GENOMIC DNA]</scope>
    <source>
        <strain evidence="1 2">KB18</strain>
    </source>
</reference>
<dbReference type="EMBL" id="CP065321">
    <property type="protein sequence ID" value="QQR30970.1"/>
    <property type="molecule type" value="Genomic_DNA"/>
</dbReference>
<sequence>MGTEKERRDTRAALLYELRRLIKNNEKQTYTKEELCDWFDTIADAKDQD</sequence>
<accession>A0AA92L7H3</accession>
<proteinExistence type="predicted"/>
<dbReference type="RefSeq" id="WP_169714852.1">
    <property type="nucleotide sequence ID" value="NZ_CAJTCQ010000005.1"/>
</dbReference>
<name>A0AA92L7H3_9FIRM</name>